<dbReference type="Proteomes" id="UP001597145">
    <property type="component" value="Unassembled WGS sequence"/>
</dbReference>
<evidence type="ECO:0000256" key="1">
    <source>
        <dbReference type="ARBA" id="ARBA00004651"/>
    </source>
</evidence>
<feature type="transmembrane region" description="Helical" evidence="7">
    <location>
        <begin position="373"/>
        <end position="393"/>
    </location>
</feature>
<dbReference type="InterPro" id="IPR036259">
    <property type="entry name" value="MFS_trans_sf"/>
</dbReference>
<feature type="domain" description="Major facilitator superfamily (MFS) profile" evidence="8">
    <location>
        <begin position="14"/>
        <end position="428"/>
    </location>
</feature>
<comment type="caution">
    <text evidence="9">The sequence shown here is derived from an EMBL/GenBank/DDBJ whole genome shotgun (WGS) entry which is preliminary data.</text>
</comment>
<evidence type="ECO:0000256" key="6">
    <source>
        <dbReference type="ARBA" id="ARBA00023136"/>
    </source>
</evidence>
<evidence type="ECO:0000259" key="8">
    <source>
        <dbReference type="PROSITE" id="PS50850"/>
    </source>
</evidence>
<accession>A0ABW4FT04</accession>
<feature type="transmembrane region" description="Helical" evidence="7">
    <location>
        <begin position="189"/>
        <end position="208"/>
    </location>
</feature>
<dbReference type="RefSeq" id="WP_343985361.1">
    <property type="nucleotide sequence ID" value="NZ_BAAAJG010000026.1"/>
</dbReference>
<dbReference type="Pfam" id="PF07690">
    <property type="entry name" value="MFS_1"/>
    <property type="match status" value="1"/>
</dbReference>
<evidence type="ECO:0000256" key="2">
    <source>
        <dbReference type="ARBA" id="ARBA00022448"/>
    </source>
</evidence>
<feature type="transmembrane region" description="Helical" evidence="7">
    <location>
        <begin position="114"/>
        <end position="140"/>
    </location>
</feature>
<dbReference type="PROSITE" id="PS00217">
    <property type="entry name" value="SUGAR_TRANSPORT_2"/>
    <property type="match status" value="1"/>
</dbReference>
<evidence type="ECO:0000256" key="4">
    <source>
        <dbReference type="ARBA" id="ARBA00022692"/>
    </source>
</evidence>
<dbReference type="PANTHER" id="PTHR43045:SF2">
    <property type="entry name" value="INNER MEMBRANE METABOLITE TRANSPORT PROTEIN YHJE"/>
    <property type="match status" value="1"/>
</dbReference>
<evidence type="ECO:0000313" key="10">
    <source>
        <dbReference type="Proteomes" id="UP001597145"/>
    </source>
</evidence>
<organism evidence="9 10">
    <name type="scientific">Pseudonocardia aurantiaca</name>
    <dbReference type="NCBI Taxonomy" id="75290"/>
    <lineage>
        <taxon>Bacteria</taxon>
        <taxon>Bacillati</taxon>
        <taxon>Actinomycetota</taxon>
        <taxon>Actinomycetes</taxon>
        <taxon>Pseudonocardiales</taxon>
        <taxon>Pseudonocardiaceae</taxon>
        <taxon>Pseudonocardia</taxon>
    </lineage>
</organism>
<dbReference type="PROSITE" id="PS50850">
    <property type="entry name" value="MFS"/>
    <property type="match status" value="1"/>
</dbReference>
<dbReference type="InterPro" id="IPR020846">
    <property type="entry name" value="MFS_dom"/>
</dbReference>
<sequence length="441" mass="45881">MASKEASAVPMRRIAVAAFAGTTIEFYDFFIYGTATALVFAPVFFPALGAAAGTVAAFATFGVAFVFRPVGSILFGHFGDRLGRKRTLIATLLLMGLSTFAIGLLPSADTIGVAAPILLVVLRALQGLAVGGEWAGAALLTAEYAPADKRGLYSMFPQLGPGIALALSSLTFLVTAVTMSPDAFRLWGWRIPFLISIVLVAVGLYIRLKIEETPVFRQVHARNEQVRLPVAVALRNQWREVLLAGGTLTVLFGFFYIGSVYLTSYAGSAPGTGVLGLSRPTVLVGGLIGALVFAGTCILSALWSDRAGRRRVILLGNALAVVAGPLAFLIMRPGNALSYVIGMALLMVVVGIPYGPAAAYLPEIFKARYRYTGAGMGYNLAGILGGAVPLIVAPPLTSAFGGIGVGVYLAALGLLSLLCALALPETKDEVLDGTVPAAAPA</sequence>
<feature type="transmembrane region" description="Helical" evidence="7">
    <location>
        <begin position="88"/>
        <end position="108"/>
    </location>
</feature>
<feature type="transmembrane region" description="Helical" evidence="7">
    <location>
        <begin position="282"/>
        <end position="303"/>
    </location>
</feature>
<proteinExistence type="predicted"/>
<evidence type="ECO:0000313" key="9">
    <source>
        <dbReference type="EMBL" id="MFD1533442.1"/>
    </source>
</evidence>
<dbReference type="EMBL" id="JBHUCP010000025">
    <property type="protein sequence ID" value="MFD1533442.1"/>
    <property type="molecule type" value="Genomic_DNA"/>
</dbReference>
<feature type="transmembrane region" description="Helical" evidence="7">
    <location>
        <begin position="241"/>
        <end position="262"/>
    </location>
</feature>
<protein>
    <submittedName>
        <fullName evidence="9">MFS transporter</fullName>
    </submittedName>
</protein>
<evidence type="ECO:0000256" key="7">
    <source>
        <dbReference type="SAM" id="Phobius"/>
    </source>
</evidence>
<reference evidence="10" key="1">
    <citation type="journal article" date="2019" name="Int. J. Syst. Evol. Microbiol.">
        <title>The Global Catalogue of Microorganisms (GCM) 10K type strain sequencing project: providing services to taxonomists for standard genome sequencing and annotation.</title>
        <authorList>
            <consortium name="The Broad Institute Genomics Platform"/>
            <consortium name="The Broad Institute Genome Sequencing Center for Infectious Disease"/>
            <person name="Wu L."/>
            <person name="Ma J."/>
        </authorList>
    </citation>
    <scope>NUCLEOTIDE SEQUENCE [LARGE SCALE GENOMIC DNA]</scope>
    <source>
        <strain evidence="10">JCM 12165</strain>
    </source>
</reference>
<name>A0ABW4FT04_9PSEU</name>
<feature type="transmembrane region" description="Helical" evidence="7">
    <location>
        <begin position="337"/>
        <end position="361"/>
    </location>
</feature>
<keyword evidence="10" id="KW-1185">Reference proteome</keyword>
<keyword evidence="2" id="KW-0813">Transport</keyword>
<feature type="transmembrane region" description="Helical" evidence="7">
    <location>
        <begin position="312"/>
        <end position="331"/>
    </location>
</feature>
<feature type="transmembrane region" description="Helical" evidence="7">
    <location>
        <begin position="12"/>
        <end position="32"/>
    </location>
</feature>
<keyword evidence="4 7" id="KW-0812">Transmembrane</keyword>
<dbReference type="InterPro" id="IPR011701">
    <property type="entry name" value="MFS"/>
</dbReference>
<feature type="transmembrane region" description="Helical" evidence="7">
    <location>
        <begin position="152"/>
        <end position="177"/>
    </location>
</feature>
<dbReference type="SUPFAM" id="SSF103473">
    <property type="entry name" value="MFS general substrate transporter"/>
    <property type="match status" value="1"/>
</dbReference>
<feature type="transmembrane region" description="Helical" evidence="7">
    <location>
        <begin position="44"/>
        <end position="67"/>
    </location>
</feature>
<dbReference type="PANTHER" id="PTHR43045">
    <property type="entry name" value="SHIKIMATE TRANSPORTER"/>
    <property type="match status" value="1"/>
</dbReference>
<dbReference type="Gene3D" id="1.20.1250.20">
    <property type="entry name" value="MFS general substrate transporter like domains"/>
    <property type="match status" value="1"/>
</dbReference>
<evidence type="ECO:0000256" key="3">
    <source>
        <dbReference type="ARBA" id="ARBA00022475"/>
    </source>
</evidence>
<keyword evidence="5 7" id="KW-1133">Transmembrane helix</keyword>
<gene>
    <name evidence="9" type="ORF">ACFSCY_28855</name>
</gene>
<dbReference type="CDD" id="cd17369">
    <property type="entry name" value="MFS_ShiA_like"/>
    <property type="match status" value="1"/>
</dbReference>
<evidence type="ECO:0000256" key="5">
    <source>
        <dbReference type="ARBA" id="ARBA00022989"/>
    </source>
</evidence>
<dbReference type="PROSITE" id="PS00216">
    <property type="entry name" value="SUGAR_TRANSPORT_1"/>
    <property type="match status" value="1"/>
</dbReference>
<comment type="subcellular location">
    <subcellularLocation>
        <location evidence="1">Cell membrane</location>
        <topology evidence="1">Multi-pass membrane protein</topology>
    </subcellularLocation>
</comment>
<keyword evidence="6 7" id="KW-0472">Membrane</keyword>
<dbReference type="InterPro" id="IPR005829">
    <property type="entry name" value="Sugar_transporter_CS"/>
</dbReference>
<keyword evidence="3" id="KW-1003">Cell membrane</keyword>
<feature type="transmembrane region" description="Helical" evidence="7">
    <location>
        <begin position="399"/>
        <end position="423"/>
    </location>
</feature>